<sequence length="958" mass="108916">EAWDRFKDLLRACPHHGFSKLHQLDIFYNALNSKDQDSLNSAAGGNFLDKMPRECLAITESKSKVRYSRKKPIVAKVITNASTSGISPNVGELKDMVKSLLLEKKSQNQSPAPVKAVEESCVTCGGAHSYRNCPATDGNIYRDNIQEFVSQASTVNYNQGNTSYRPPMMSNQIRPPSFPLVKTCKNQLTNLTNLITKFVNSNSASTSSLGTLPSNTITNPRSDLKAITTRSGVSYDGPQILPSTSFLPKVVENEPKPVTSPTIEPVIALVSVSKPNPKSSIPYPSRRNDERNRKKANNQIEKFYQIFKDMSFKISFADALILMPKFASTLKALIENKEKLSMAECLALANLGASINLMPFYVWKRLSLLDLTPTCMTLELADRLISRPIGVAEDVYVKVGELTLCVGKEAITFNLDQTSRYSANYSDMTAKRIDVIDMACEEYSHEVLGFLIDFLLEEVDAFLAIQDDPTFLEFYQPYLDPEGDILLLEEFLNDDPSLLPPNQGNYLPEVRKELKIDEAKSDKSSIDEPLAVELKYLPLYLKYAFLEGDDKLPVIIAKDFSVEEKTALITVLKSHKRAITWKLSDIKEVIKLLDAGLIYPIYDSPWVSPVHCVPKKGGFMVVENEDNELILTYLVTGCYFQIPIDPKDQEKTTFTCPYETFAYRRMPFGLCDSPGTFQRCMMAIFHDMIKKTMELFMDDFSVFRISFQSCLSHLERMLKRPMTRLLEKDTPFIFSKGCIEAFQTLKRKLTKAPILISPDWDMPFELMYDASNFAIGAVLGQRQDKHFRPIHYANQVIRRCVSGQEAIKILKTIDPQEDTMAQITQPRSGQVEVSNHGLNVFLKGQQERIVLPELEHKAYWALKHENFDLKTTGDYRKVQINELNELHDQAYKNSLIYKEKTKRLHARKSRTVYPYGTVKLSQPDEPNFKVNGHRLNHYFREDVPKLVVPDLQTFPRDH</sequence>
<dbReference type="InterPro" id="IPR000477">
    <property type="entry name" value="RT_dom"/>
</dbReference>
<comment type="caution">
    <text evidence="3">The sequence shown here is derived from an EMBL/GenBank/DDBJ whole genome shotgun (WGS) entry which is preliminary data.</text>
</comment>
<dbReference type="Pfam" id="PF00078">
    <property type="entry name" value="RVT_1"/>
    <property type="match status" value="1"/>
</dbReference>
<protein>
    <recommendedName>
        <fullName evidence="4">Reverse transcriptase domain-containing protein</fullName>
    </recommendedName>
</protein>
<evidence type="ECO:0000259" key="1">
    <source>
        <dbReference type="Pfam" id="PF00078"/>
    </source>
</evidence>
<evidence type="ECO:0000259" key="2">
    <source>
        <dbReference type="Pfam" id="PF17919"/>
    </source>
</evidence>
<dbReference type="InterPro" id="IPR043128">
    <property type="entry name" value="Rev_trsase/Diguanyl_cyclase"/>
</dbReference>
<dbReference type="EMBL" id="BKCJ010006669">
    <property type="protein sequence ID" value="GEU73342.1"/>
    <property type="molecule type" value="Genomic_DNA"/>
</dbReference>
<dbReference type="CDD" id="cd01647">
    <property type="entry name" value="RT_LTR"/>
    <property type="match status" value="1"/>
</dbReference>
<dbReference type="Gene3D" id="3.10.10.10">
    <property type="entry name" value="HIV Type 1 Reverse Transcriptase, subunit A, domain 1"/>
    <property type="match status" value="1"/>
</dbReference>
<accession>A0A6L2MKP7</accession>
<reference evidence="3" key="1">
    <citation type="journal article" date="2019" name="Sci. Rep.">
        <title>Draft genome of Tanacetum cinerariifolium, the natural source of mosquito coil.</title>
        <authorList>
            <person name="Yamashiro T."/>
            <person name="Shiraishi A."/>
            <person name="Satake H."/>
            <person name="Nakayama K."/>
        </authorList>
    </citation>
    <scope>NUCLEOTIDE SEQUENCE</scope>
</reference>
<evidence type="ECO:0008006" key="4">
    <source>
        <dbReference type="Google" id="ProtNLM"/>
    </source>
</evidence>
<dbReference type="InterPro" id="IPR043502">
    <property type="entry name" value="DNA/RNA_pol_sf"/>
</dbReference>
<dbReference type="AlphaFoldDB" id="A0A6L2MKP7"/>
<organism evidence="3">
    <name type="scientific">Tanacetum cinerariifolium</name>
    <name type="common">Dalmatian daisy</name>
    <name type="synonym">Chrysanthemum cinerariifolium</name>
    <dbReference type="NCBI Taxonomy" id="118510"/>
    <lineage>
        <taxon>Eukaryota</taxon>
        <taxon>Viridiplantae</taxon>
        <taxon>Streptophyta</taxon>
        <taxon>Embryophyta</taxon>
        <taxon>Tracheophyta</taxon>
        <taxon>Spermatophyta</taxon>
        <taxon>Magnoliopsida</taxon>
        <taxon>eudicotyledons</taxon>
        <taxon>Gunneridae</taxon>
        <taxon>Pentapetalae</taxon>
        <taxon>asterids</taxon>
        <taxon>campanulids</taxon>
        <taxon>Asterales</taxon>
        <taxon>Asteraceae</taxon>
        <taxon>Asteroideae</taxon>
        <taxon>Anthemideae</taxon>
        <taxon>Anthemidinae</taxon>
        <taxon>Tanacetum</taxon>
    </lineage>
</organism>
<dbReference type="Gene3D" id="3.30.70.270">
    <property type="match status" value="1"/>
</dbReference>
<name>A0A6L2MKP7_TANCI</name>
<evidence type="ECO:0000313" key="3">
    <source>
        <dbReference type="EMBL" id="GEU73342.1"/>
    </source>
</evidence>
<gene>
    <name evidence="3" type="ORF">Tci_045320</name>
</gene>
<proteinExistence type="predicted"/>
<dbReference type="PANTHER" id="PTHR24559:SF444">
    <property type="entry name" value="REVERSE TRANSCRIPTASE DOMAIN-CONTAINING PROTEIN"/>
    <property type="match status" value="1"/>
</dbReference>
<dbReference type="InterPro" id="IPR053134">
    <property type="entry name" value="RNA-dir_DNA_polymerase"/>
</dbReference>
<dbReference type="Pfam" id="PF17919">
    <property type="entry name" value="RT_RNaseH_2"/>
    <property type="match status" value="1"/>
</dbReference>
<feature type="non-terminal residue" evidence="3">
    <location>
        <position position="1"/>
    </location>
</feature>
<dbReference type="SUPFAM" id="SSF56672">
    <property type="entry name" value="DNA/RNA polymerases"/>
    <property type="match status" value="1"/>
</dbReference>
<feature type="domain" description="Reverse transcriptase/retrotransposon-derived protein RNase H-like" evidence="2">
    <location>
        <begin position="736"/>
        <end position="797"/>
    </location>
</feature>
<dbReference type="PANTHER" id="PTHR24559">
    <property type="entry name" value="TRANSPOSON TY3-I GAG-POL POLYPROTEIN"/>
    <property type="match status" value="1"/>
</dbReference>
<dbReference type="InterPro" id="IPR041577">
    <property type="entry name" value="RT_RNaseH_2"/>
</dbReference>
<feature type="domain" description="Reverse transcriptase" evidence="1">
    <location>
        <begin position="625"/>
        <end position="719"/>
    </location>
</feature>